<dbReference type="Proteomes" id="UP001224122">
    <property type="component" value="Unassembled WGS sequence"/>
</dbReference>
<organism evidence="1 2">
    <name type="scientific">Neobacillus ginsengisoli</name>
    <dbReference type="NCBI Taxonomy" id="904295"/>
    <lineage>
        <taxon>Bacteria</taxon>
        <taxon>Bacillati</taxon>
        <taxon>Bacillota</taxon>
        <taxon>Bacilli</taxon>
        <taxon>Bacillales</taxon>
        <taxon>Bacillaceae</taxon>
        <taxon>Neobacillus</taxon>
    </lineage>
</organism>
<dbReference type="Gene3D" id="3.20.20.80">
    <property type="entry name" value="Glycosidases"/>
    <property type="match status" value="1"/>
</dbReference>
<accession>A0ABT9XQC0</accession>
<gene>
    <name evidence="1" type="ORF">J2S10_000855</name>
</gene>
<comment type="caution">
    <text evidence="1">The sequence shown here is derived from an EMBL/GenBank/DDBJ whole genome shotgun (WGS) entry which is preliminary data.</text>
</comment>
<proteinExistence type="predicted"/>
<evidence type="ECO:0000313" key="2">
    <source>
        <dbReference type="Proteomes" id="UP001224122"/>
    </source>
</evidence>
<protein>
    <submittedName>
        <fullName evidence="1">Spore germination protein YaaH</fullName>
    </submittedName>
</protein>
<reference evidence="1 2" key="1">
    <citation type="submission" date="2023-07" db="EMBL/GenBank/DDBJ databases">
        <title>Genomic Encyclopedia of Type Strains, Phase IV (KMG-IV): sequencing the most valuable type-strain genomes for metagenomic binning, comparative biology and taxonomic classification.</title>
        <authorList>
            <person name="Goeker M."/>
        </authorList>
    </citation>
    <scope>NUCLEOTIDE SEQUENCE [LARGE SCALE GENOMIC DNA]</scope>
    <source>
        <strain evidence="1 2">DSM 27594</strain>
    </source>
</reference>
<keyword evidence="2" id="KW-1185">Reference proteome</keyword>
<dbReference type="RefSeq" id="WP_307404740.1">
    <property type="nucleotide sequence ID" value="NZ_JAUSTW010000001.1"/>
</dbReference>
<dbReference type="EMBL" id="JAUSTW010000001">
    <property type="protein sequence ID" value="MDQ0197750.1"/>
    <property type="molecule type" value="Genomic_DNA"/>
</dbReference>
<evidence type="ECO:0000313" key="1">
    <source>
        <dbReference type="EMBL" id="MDQ0197750.1"/>
    </source>
</evidence>
<name>A0ABT9XQC0_9BACI</name>
<sequence>MVLYLCSPFHEGKHIDFPYDEVDRLSYITPSTPEKNQLLVQSVAPIIDYLGIFKRPILEDGSLSTLDDQQLIRILRENRLAPLAVITNLTPTGFSPELTKRVLGSPEIRERLINNIYKLVKTKNYISCCSSENK</sequence>